<dbReference type="PROSITE" id="PS50404">
    <property type="entry name" value="GST_NTER"/>
    <property type="match status" value="1"/>
</dbReference>
<reference evidence="9" key="1">
    <citation type="submission" date="2023-01" db="EMBL/GenBank/DDBJ databases">
        <title>Key to firefly adult light organ development and bioluminescence: homeobox transcription factors regulate luciferase expression and transportation to peroxisome.</title>
        <authorList>
            <person name="Fu X."/>
        </authorList>
    </citation>
    <scope>NUCLEOTIDE SEQUENCE [LARGE SCALE GENOMIC DNA]</scope>
</reference>
<evidence type="ECO:0000256" key="1">
    <source>
        <dbReference type="ARBA" id="ARBA00011738"/>
    </source>
</evidence>
<comment type="caution">
    <text evidence="8">The sequence shown here is derived from an EMBL/GenBank/DDBJ whole genome shotgun (WGS) entry which is preliminary data.</text>
</comment>
<evidence type="ECO:0000313" key="9">
    <source>
        <dbReference type="Proteomes" id="UP001353858"/>
    </source>
</evidence>
<dbReference type="InterPro" id="IPR010987">
    <property type="entry name" value="Glutathione-S-Trfase_C-like"/>
</dbReference>
<name>A0AAN7NV92_9COLE</name>
<dbReference type="EMBL" id="JARPUR010000007">
    <property type="protein sequence ID" value="KAK4873055.1"/>
    <property type="molecule type" value="Genomic_DNA"/>
</dbReference>
<dbReference type="PANTHER" id="PTHR11571">
    <property type="entry name" value="GLUTATHIONE S-TRANSFERASE"/>
    <property type="match status" value="1"/>
</dbReference>
<evidence type="ECO:0000256" key="4">
    <source>
        <dbReference type="ARBA" id="ARBA00038317"/>
    </source>
</evidence>
<dbReference type="FunFam" id="3.40.30.10:FF:000035">
    <property type="entry name" value="hematopoietic prostaglandin D synthase"/>
    <property type="match status" value="1"/>
</dbReference>
<comment type="catalytic activity">
    <reaction evidence="5">
        <text>RX + glutathione = an S-substituted glutathione + a halide anion + H(+)</text>
        <dbReference type="Rhea" id="RHEA:16437"/>
        <dbReference type="ChEBI" id="CHEBI:15378"/>
        <dbReference type="ChEBI" id="CHEBI:16042"/>
        <dbReference type="ChEBI" id="CHEBI:17792"/>
        <dbReference type="ChEBI" id="CHEBI:57925"/>
        <dbReference type="ChEBI" id="CHEBI:90779"/>
        <dbReference type="EC" id="2.5.1.18"/>
    </reaction>
</comment>
<dbReference type="InterPro" id="IPR036282">
    <property type="entry name" value="Glutathione-S-Trfase_C_sf"/>
</dbReference>
<dbReference type="GO" id="GO:0004602">
    <property type="term" value="F:glutathione peroxidase activity"/>
    <property type="evidence" value="ECO:0007669"/>
    <property type="project" value="UniProtKB-ARBA"/>
</dbReference>
<evidence type="ECO:0000256" key="5">
    <source>
        <dbReference type="ARBA" id="ARBA00047960"/>
    </source>
</evidence>
<feature type="domain" description="GST C-terminal" evidence="7">
    <location>
        <begin position="83"/>
        <end position="205"/>
    </location>
</feature>
<gene>
    <name evidence="8" type="ORF">RN001_015084</name>
</gene>
<dbReference type="SUPFAM" id="SSF52833">
    <property type="entry name" value="Thioredoxin-like"/>
    <property type="match status" value="1"/>
</dbReference>
<dbReference type="SFLD" id="SFLDG00363">
    <property type="entry name" value="AMPS_(cytGST):_Alpha-__Mu-__Pi"/>
    <property type="match status" value="1"/>
</dbReference>
<dbReference type="FunFam" id="1.20.1050.10:FF:000030">
    <property type="entry name" value="Glutathione S-transferase S1"/>
    <property type="match status" value="1"/>
</dbReference>
<sequence length="205" mass="23772">MSPPHYKLVYFNARGRAEHIRLIFAYSGIEYEDYRVPKERWPEYKKKTPFGMLPILEIDGKVVSQSNAIGRYLAKQHGLAGKDEWEALQCDILVDTLGDLKQVLWKYRTEQDPIKKEERKVKLMKETIPFYLAKFEKVVADNNGYSVGSAITWCDFVFAVSLENFELIFGKTSLDQYPALKGLKEKVYSIPSIATWFAKRPVTEF</sequence>
<dbReference type="InterPro" id="IPR036249">
    <property type="entry name" value="Thioredoxin-like_sf"/>
</dbReference>
<proteinExistence type="inferred from homology"/>
<dbReference type="CDD" id="cd03192">
    <property type="entry name" value="GST_C_Sigma_like"/>
    <property type="match status" value="1"/>
</dbReference>
<dbReference type="Gene3D" id="1.20.1050.10">
    <property type="match status" value="1"/>
</dbReference>
<comment type="similarity">
    <text evidence="4">Belongs to the GST superfamily. Sigma family.</text>
</comment>
<dbReference type="Pfam" id="PF14497">
    <property type="entry name" value="GST_C_3"/>
    <property type="match status" value="1"/>
</dbReference>
<dbReference type="Gene3D" id="3.40.30.10">
    <property type="entry name" value="Glutaredoxin"/>
    <property type="match status" value="1"/>
</dbReference>
<dbReference type="Proteomes" id="UP001353858">
    <property type="component" value="Unassembled WGS sequence"/>
</dbReference>
<dbReference type="EC" id="2.5.1.18" evidence="2"/>
<evidence type="ECO:0000259" key="7">
    <source>
        <dbReference type="PROSITE" id="PS50405"/>
    </source>
</evidence>
<dbReference type="GO" id="GO:0004364">
    <property type="term" value="F:glutathione transferase activity"/>
    <property type="evidence" value="ECO:0007669"/>
    <property type="project" value="UniProtKB-EC"/>
</dbReference>
<evidence type="ECO:0000313" key="8">
    <source>
        <dbReference type="EMBL" id="KAK4873055.1"/>
    </source>
</evidence>
<dbReference type="AlphaFoldDB" id="A0AAN7NV92"/>
<keyword evidence="3" id="KW-0808">Transferase</keyword>
<comment type="subunit">
    <text evidence="1">Homodimer.</text>
</comment>
<dbReference type="InterPro" id="IPR004046">
    <property type="entry name" value="GST_C"/>
</dbReference>
<dbReference type="SFLD" id="SFLDS00019">
    <property type="entry name" value="Glutathione_Transferase_(cytos"/>
    <property type="match status" value="1"/>
</dbReference>
<dbReference type="PROSITE" id="PS50405">
    <property type="entry name" value="GST_CTER"/>
    <property type="match status" value="1"/>
</dbReference>
<dbReference type="Pfam" id="PF02798">
    <property type="entry name" value="GST_N"/>
    <property type="match status" value="1"/>
</dbReference>
<dbReference type="CDD" id="cd03039">
    <property type="entry name" value="GST_N_Sigma_like"/>
    <property type="match status" value="1"/>
</dbReference>
<feature type="domain" description="GST N-terminal" evidence="6">
    <location>
        <begin position="4"/>
        <end position="81"/>
    </location>
</feature>
<dbReference type="InterPro" id="IPR040079">
    <property type="entry name" value="Glutathione_S-Trfase"/>
</dbReference>
<evidence type="ECO:0000256" key="2">
    <source>
        <dbReference type="ARBA" id="ARBA00012452"/>
    </source>
</evidence>
<keyword evidence="9" id="KW-1185">Reference proteome</keyword>
<evidence type="ECO:0000259" key="6">
    <source>
        <dbReference type="PROSITE" id="PS50404"/>
    </source>
</evidence>
<dbReference type="GO" id="GO:0006749">
    <property type="term" value="P:glutathione metabolic process"/>
    <property type="evidence" value="ECO:0007669"/>
    <property type="project" value="TreeGrafter"/>
</dbReference>
<protein>
    <recommendedName>
        <fullName evidence="2">glutathione transferase</fullName>
        <ecNumber evidence="2">2.5.1.18</ecNumber>
    </recommendedName>
</protein>
<dbReference type="SUPFAM" id="SSF47616">
    <property type="entry name" value="GST C-terminal domain-like"/>
    <property type="match status" value="1"/>
</dbReference>
<dbReference type="PANTHER" id="PTHR11571:SF224">
    <property type="entry name" value="HEMATOPOIETIC PROSTAGLANDIN D SYNTHASE"/>
    <property type="match status" value="1"/>
</dbReference>
<dbReference type="InterPro" id="IPR004045">
    <property type="entry name" value="Glutathione_S-Trfase_N"/>
</dbReference>
<organism evidence="8 9">
    <name type="scientific">Aquatica leii</name>
    <dbReference type="NCBI Taxonomy" id="1421715"/>
    <lineage>
        <taxon>Eukaryota</taxon>
        <taxon>Metazoa</taxon>
        <taxon>Ecdysozoa</taxon>
        <taxon>Arthropoda</taxon>
        <taxon>Hexapoda</taxon>
        <taxon>Insecta</taxon>
        <taxon>Pterygota</taxon>
        <taxon>Neoptera</taxon>
        <taxon>Endopterygota</taxon>
        <taxon>Coleoptera</taxon>
        <taxon>Polyphaga</taxon>
        <taxon>Elateriformia</taxon>
        <taxon>Elateroidea</taxon>
        <taxon>Lampyridae</taxon>
        <taxon>Luciolinae</taxon>
        <taxon>Aquatica</taxon>
    </lineage>
</organism>
<dbReference type="InterPro" id="IPR050213">
    <property type="entry name" value="GST_superfamily"/>
</dbReference>
<accession>A0AAN7NV92</accession>
<evidence type="ECO:0000256" key="3">
    <source>
        <dbReference type="ARBA" id="ARBA00022679"/>
    </source>
</evidence>
<dbReference type="SFLD" id="SFLDG01205">
    <property type="entry name" value="AMPS.1"/>
    <property type="match status" value="1"/>
</dbReference>